<dbReference type="Proteomes" id="UP000029452">
    <property type="component" value="Unassembled WGS sequence"/>
</dbReference>
<evidence type="ECO:0000256" key="1">
    <source>
        <dbReference type="SAM" id="MobiDB-lite"/>
    </source>
</evidence>
<gene>
    <name evidence="2" type="ORF">LptCag_1991</name>
</gene>
<evidence type="ECO:0000313" key="3">
    <source>
        <dbReference type="Proteomes" id="UP000029452"/>
    </source>
</evidence>
<sequence>MKTSCGGPSSLCFSERAPEKKVFSPAFDFPSLWDRADARSPPPRETTILRRNPIFLSWVSPPSLPFQIEDRRPPGFSCVRGPRTNGSNDPVRVRAEE</sequence>
<comment type="caution">
    <text evidence="2">The sequence shown here is derived from an EMBL/GenBank/DDBJ whole genome shotgun (WGS) entry which is preliminary data.</text>
</comment>
<accession>A0A094YMX7</accession>
<reference evidence="2 3" key="1">
    <citation type="submission" date="2014-06" db="EMBL/GenBank/DDBJ databases">
        <title>Draft genome sequence of iron oxidizing acidophile Leptospirillum ferriphilum DSM14647.</title>
        <authorList>
            <person name="Cardenas J.P."/>
            <person name="Lazcano M."/>
            <person name="Ossandon F.J."/>
            <person name="Corbett M."/>
            <person name="Holmes D.S."/>
            <person name="Watkin E."/>
        </authorList>
    </citation>
    <scope>NUCLEOTIDE SEQUENCE [LARGE SCALE GENOMIC DNA]</scope>
    <source>
        <strain evidence="2 3">DSM 14647</strain>
    </source>
</reference>
<evidence type="ECO:0000313" key="2">
    <source>
        <dbReference type="EMBL" id="KGA94561.1"/>
    </source>
</evidence>
<dbReference type="AlphaFoldDB" id="A0A094YMX7"/>
<organism evidence="2 3">
    <name type="scientific">Leptospirillum ferriphilum</name>
    <dbReference type="NCBI Taxonomy" id="178606"/>
    <lineage>
        <taxon>Bacteria</taxon>
        <taxon>Pseudomonadati</taxon>
        <taxon>Nitrospirota</taxon>
        <taxon>Nitrospiria</taxon>
        <taxon>Nitrospirales</taxon>
        <taxon>Nitrospiraceae</taxon>
        <taxon>Leptospirillum</taxon>
    </lineage>
</organism>
<name>A0A094YMX7_9BACT</name>
<proteinExistence type="predicted"/>
<feature type="region of interest" description="Disordered" evidence="1">
    <location>
        <begin position="75"/>
        <end position="97"/>
    </location>
</feature>
<dbReference type="PATRIC" id="fig|178606.4.peg.525"/>
<dbReference type="EMBL" id="JPGK01000002">
    <property type="protein sequence ID" value="KGA94561.1"/>
    <property type="molecule type" value="Genomic_DNA"/>
</dbReference>
<protein>
    <submittedName>
        <fullName evidence="2">Uncharacterized protein</fullName>
    </submittedName>
</protein>